<protein>
    <submittedName>
        <fullName evidence="5">Zn(2+)-responsive transcriptional regulator</fullName>
    </submittedName>
</protein>
<keyword evidence="6" id="KW-1185">Reference proteome</keyword>
<dbReference type="CDD" id="cd04770">
    <property type="entry name" value="HTH_HMRTR"/>
    <property type="match status" value="1"/>
</dbReference>
<evidence type="ECO:0000256" key="2">
    <source>
        <dbReference type="ARBA" id="ARBA00023125"/>
    </source>
</evidence>
<dbReference type="InterPro" id="IPR047057">
    <property type="entry name" value="MerR_fam"/>
</dbReference>
<evidence type="ECO:0000259" key="4">
    <source>
        <dbReference type="PROSITE" id="PS50937"/>
    </source>
</evidence>
<dbReference type="PRINTS" id="PR00040">
    <property type="entry name" value="HTHMERR"/>
</dbReference>
<dbReference type="InterPro" id="IPR000551">
    <property type="entry name" value="MerR-type_HTH_dom"/>
</dbReference>
<dbReference type="Gene3D" id="1.10.1660.10">
    <property type="match status" value="1"/>
</dbReference>
<reference evidence="5 6" key="1">
    <citation type="submission" date="2020-04" db="EMBL/GenBank/DDBJ databases">
        <authorList>
            <person name="Yoon J."/>
        </authorList>
    </citation>
    <scope>NUCLEOTIDE SEQUENCE [LARGE SCALE GENOMIC DNA]</scope>
    <source>
        <strain evidence="5 6">KMU-166</strain>
    </source>
</reference>
<sequence>MNTYRIGELASALSCSVETLRYYEREGLLTATGRSSNGYRFYNEDAVRQLKFILRAKAMGFSLEDIRELLAIRVDPKAASCGAVRDITEHKLQWVEHKIAELQRFRDALQRMVNACCGGDVPAEHCSILLALDDQHPIPGNEEHSRD</sequence>
<keyword evidence="3" id="KW-0804">Transcription</keyword>
<evidence type="ECO:0000313" key="5">
    <source>
        <dbReference type="EMBL" id="NKI18996.1"/>
    </source>
</evidence>
<dbReference type="SUPFAM" id="SSF46955">
    <property type="entry name" value="Putative DNA-binding domain"/>
    <property type="match status" value="1"/>
</dbReference>
<dbReference type="Proteomes" id="UP000765845">
    <property type="component" value="Unassembled WGS sequence"/>
</dbReference>
<proteinExistence type="predicted"/>
<evidence type="ECO:0000256" key="1">
    <source>
        <dbReference type="ARBA" id="ARBA00023015"/>
    </source>
</evidence>
<evidence type="ECO:0000256" key="3">
    <source>
        <dbReference type="ARBA" id="ARBA00023163"/>
    </source>
</evidence>
<keyword evidence="1" id="KW-0805">Transcription regulation</keyword>
<dbReference type="Pfam" id="PF00376">
    <property type="entry name" value="MerR"/>
    <property type="match status" value="1"/>
</dbReference>
<dbReference type="RefSeq" id="WP_168451504.1">
    <property type="nucleotide sequence ID" value="NZ_JAAWWK010000006.1"/>
</dbReference>
<dbReference type="PANTHER" id="PTHR30204:SF92">
    <property type="entry name" value="HTH-TYPE TRANSCRIPTIONAL REGULATOR ZNTR"/>
    <property type="match status" value="1"/>
</dbReference>
<evidence type="ECO:0000313" key="6">
    <source>
        <dbReference type="Proteomes" id="UP000765845"/>
    </source>
</evidence>
<dbReference type="InterPro" id="IPR015358">
    <property type="entry name" value="Tscrpt_reg_MerR_DNA-bd"/>
</dbReference>
<dbReference type="PROSITE" id="PS00552">
    <property type="entry name" value="HTH_MERR_1"/>
    <property type="match status" value="1"/>
</dbReference>
<name>A0ABX1GIK6_9GAMM</name>
<dbReference type="NCBIfam" id="NF007069">
    <property type="entry name" value="PRK09514.1"/>
    <property type="match status" value="1"/>
</dbReference>
<dbReference type="PANTHER" id="PTHR30204">
    <property type="entry name" value="REDOX-CYCLING DRUG-SENSING TRANSCRIPTIONAL ACTIVATOR SOXR"/>
    <property type="match status" value="1"/>
</dbReference>
<gene>
    <name evidence="5" type="primary">zntR</name>
    <name evidence="5" type="ORF">HCU74_16430</name>
</gene>
<accession>A0ABX1GIK6</accession>
<dbReference type="EMBL" id="JAAWWK010000006">
    <property type="protein sequence ID" value="NKI18996.1"/>
    <property type="molecule type" value="Genomic_DNA"/>
</dbReference>
<comment type="caution">
    <text evidence="5">The sequence shown here is derived from an EMBL/GenBank/DDBJ whole genome shotgun (WGS) entry which is preliminary data.</text>
</comment>
<keyword evidence="2" id="KW-0238">DNA-binding</keyword>
<feature type="domain" description="HTH merR-type" evidence="4">
    <location>
        <begin position="3"/>
        <end position="72"/>
    </location>
</feature>
<dbReference type="InterPro" id="IPR009061">
    <property type="entry name" value="DNA-bd_dom_put_sf"/>
</dbReference>
<dbReference type="SMART" id="SM00422">
    <property type="entry name" value="HTH_MERR"/>
    <property type="match status" value="1"/>
</dbReference>
<dbReference type="Pfam" id="PF09278">
    <property type="entry name" value="MerR-DNA-bind"/>
    <property type="match status" value="1"/>
</dbReference>
<organism evidence="5 6">
    <name type="scientific">Spongiibacter thalassae</name>
    <dbReference type="NCBI Taxonomy" id="2721624"/>
    <lineage>
        <taxon>Bacteria</taxon>
        <taxon>Pseudomonadati</taxon>
        <taxon>Pseudomonadota</taxon>
        <taxon>Gammaproteobacteria</taxon>
        <taxon>Cellvibrionales</taxon>
        <taxon>Spongiibacteraceae</taxon>
        <taxon>Spongiibacter</taxon>
    </lineage>
</organism>
<dbReference type="PROSITE" id="PS50937">
    <property type="entry name" value="HTH_MERR_2"/>
    <property type="match status" value="1"/>
</dbReference>